<accession>A0ABD5PR79</accession>
<proteinExistence type="predicted"/>
<dbReference type="Proteomes" id="UP001595898">
    <property type="component" value="Unassembled WGS sequence"/>
</dbReference>
<name>A0ABD5PR79_9EURY</name>
<reference evidence="1 2" key="1">
    <citation type="journal article" date="2019" name="Int. J. Syst. Evol. Microbiol.">
        <title>The Global Catalogue of Microorganisms (GCM) 10K type strain sequencing project: providing services to taxonomists for standard genome sequencing and annotation.</title>
        <authorList>
            <consortium name="The Broad Institute Genomics Platform"/>
            <consortium name="The Broad Institute Genome Sequencing Center for Infectious Disease"/>
            <person name="Wu L."/>
            <person name="Ma J."/>
        </authorList>
    </citation>
    <scope>NUCLEOTIDE SEQUENCE [LARGE SCALE GENOMIC DNA]</scope>
    <source>
        <strain evidence="1 2">WLHS5</strain>
    </source>
</reference>
<dbReference type="EMBL" id="JBHSFA010000007">
    <property type="protein sequence ID" value="MFC4542968.1"/>
    <property type="molecule type" value="Genomic_DNA"/>
</dbReference>
<keyword evidence="2" id="KW-1185">Reference proteome</keyword>
<evidence type="ECO:0000313" key="2">
    <source>
        <dbReference type="Proteomes" id="UP001595898"/>
    </source>
</evidence>
<protein>
    <recommendedName>
        <fullName evidence="3">ABC transporter permease</fullName>
    </recommendedName>
</protein>
<sequence length="46" mass="4902">MSIEPLAEGAAAVRSAWTALERDWRSVVVGAVIVAVVQVLNLGIPW</sequence>
<dbReference type="RefSeq" id="WP_250140346.1">
    <property type="nucleotide sequence ID" value="NZ_JALIQP010000002.1"/>
</dbReference>
<dbReference type="AlphaFoldDB" id="A0ABD5PR79"/>
<gene>
    <name evidence="1" type="ORF">ACFO5R_13655</name>
</gene>
<organism evidence="1 2">
    <name type="scientific">Halosolutus amylolyticus</name>
    <dbReference type="NCBI Taxonomy" id="2932267"/>
    <lineage>
        <taxon>Archaea</taxon>
        <taxon>Methanobacteriati</taxon>
        <taxon>Methanobacteriota</taxon>
        <taxon>Stenosarchaea group</taxon>
        <taxon>Halobacteria</taxon>
        <taxon>Halobacteriales</taxon>
        <taxon>Natrialbaceae</taxon>
        <taxon>Halosolutus</taxon>
    </lineage>
</organism>
<comment type="caution">
    <text evidence="1">The sequence shown here is derived from an EMBL/GenBank/DDBJ whole genome shotgun (WGS) entry which is preliminary data.</text>
</comment>
<evidence type="ECO:0000313" key="1">
    <source>
        <dbReference type="EMBL" id="MFC4542968.1"/>
    </source>
</evidence>
<evidence type="ECO:0008006" key="3">
    <source>
        <dbReference type="Google" id="ProtNLM"/>
    </source>
</evidence>